<evidence type="ECO:0008006" key="2">
    <source>
        <dbReference type="Google" id="ProtNLM"/>
    </source>
</evidence>
<protein>
    <recommendedName>
        <fullName evidence="2">BTB domain-containing protein</fullName>
    </recommendedName>
</protein>
<organism evidence="1">
    <name type="scientific">Wuchereria bancrofti</name>
    <dbReference type="NCBI Taxonomy" id="6293"/>
    <lineage>
        <taxon>Eukaryota</taxon>
        <taxon>Metazoa</taxon>
        <taxon>Ecdysozoa</taxon>
        <taxon>Nematoda</taxon>
        <taxon>Chromadorea</taxon>
        <taxon>Rhabditida</taxon>
        <taxon>Spirurina</taxon>
        <taxon>Spiruromorpha</taxon>
        <taxon>Filarioidea</taxon>
        <taxon>Onchocercidae</taxon>
        <taxon>Wuchereria</taxon>
    </lineage>
</organism>
<proteinExistence type="predicted"/>
<dbReference type="AlphaFoldDB" id="A0A1I8EYF3"/>
<reference evidence="1" key="1">
    <citation type="submission" date="2016-11" db="UniProtKB">
        <authorList>
            <consortium name="WormBaseParasite"/>
        </authorList>
    </citation>
    <scope>IDENTIFICATION</scope>
    <source>
        <strain evidence="1">pt0022</strain>
    </source>
</reference>
<dbReference type="WBParaSite" id="maker-PairedContig_730-snap-gene-0.9-mRNA-1">
    <property type="protein sequence ID" value="maker-PairedContig_730-snap-gene-0.9-mRNA-1"/>
    <property type="gene ID" value="maker-PairedContig_730-snap-gene-0.9"/>
</dbReference>
<evidence type="ECO:0000313" key="1">
    <source>
        <dbReference type="WBParaSite" id="maker-PairedContig_730-snap-gene-0.9-mRNA-1"/>
    </source>
</evidence>
<dbReference type="STRING" id="6293.A0A1I8EYF3"/>
<name>A0A1I8EYF3_WUCBA</name>
<sequence>MTSKLTDCFKSLRLVPVPFGEYQRNNSDTPPIMVNFRLPDLWRTVRIEFKNDEESLFTDRSTICKLSKVCASVVENLEKAGQELVIRLDNVTCDAMERLLFAVCPTIYGQYPIPPTIFDVGIICPVACSLQMDMVIMMCEKVLENDIHSELMPTDLLISSFSMAYKCQLKPTLQAKLFTKILECEYWKLKHSNFREMSRTTVCSKKALKEHCYVRRRKSWVGEDLDPPTKELFRLCIYNELLFSHVTITVQTEIYKSTCNLCENASHIMSIGNCPMKSVLKKLFLCQQCNKTLCSSCEASFCTPKLVEFLEDVRKAEKSPDMLKKLYTLVALNSSDHDAARALVNIH</sequence>
<accession>A0A1I8EYF3</accession>